<evidence type="ECO:0000313" key="9">
    <source>
        <dbReference type="EMBL" id="VAX38882.1"/>
    </source>
</evidence>
<dbReference type="InterPro" id="IPR036615">
    <property type="entry name" value="Mur_ligase_C_dom_sf"/>
</dbReference>
<reference evidence="9" key="1">
    <citation type="submission" date="2018-06" db="EMBL/GenBank/DDBJ databases">
        <authorList>
            <person name="Zhirakovskaya E."/>
        </authorList>
    </citation>
    <scope>NUCLEOTIDE SEQUENCE</scope>
</reference>
<dbReference type="Gene3D" id="3.40.50.720">
    <property type="entry name" value="NAD(P)-binding Rossmann-like Domain"/>
    <property type="match status" value="1"/>
</dbReference>
<dbReference type="SUPFAM" id="SSF51984">
    <property type="entry name" value="MurCD N-terminal domain"/>
    <property type="match status" value="1"/>
</dbReference>
<dbReference type="InterPro" id="IPR004101">
    <property type="entry name" value="Mur_ligase_C"/>
</dbReference>
<proteinExistence type="inferred from homology"/>
<dbReference type="Gene3D" id="3.90.190.20">
    <property type="entry name" value="Mur ligase, C-terminal domain"/>
    <property type="match status" value="1"/>
</dbReference>
<dbReference type="Pfam" id="PF02875">
    <property type="entry name" value="Mur_ligase_C"/>
    <property type="match status" value="1"/>
</dbReference>
<name>A0A3B1DDN0_9ZZZZ</name>
<feature type="domain" description="Mur ligase C-terminal" evidence="7">
    <location>
        <begin position="316"/>
        <end position="428"/>
    </location>
</feature>
<evidence type="ECO:0000256" key="3">
    <source>
        <dbReference type="ARBA" id="ARBA00022490"/>
    </source>
</evidence>
<dbReference type="PANTHER" id="PTHR43692:SF1">
    <property type="entry name" value="UDP-N-ACETYLMURAMOYLALANINE--D-GLUTAMATE LIGASE"/>
    <property type="match status" value="1"/>
</dbReference>
<organism evidence="9">
    <name type="scientific">hydrothermal vent metagenome</name>
    <dbReference type="NCBI Taxonomy" id="652676"/>
    <lineage>
        <taxon>unclassified sequences</taxon>
        <taxon>metagenomes</taxon>
        <taxon>ecological metagenomes</taxon>
    </lineage>
</organism>
<keyword evidence="5" id="KW-0547">Nucleotide-binding</keyword>
<dbReference type="GO" id="GO:0008360">
    <property type="term" value="P:regulation of cell shape"/>
    <property type="evidence" value="ECO:0007669"/>
    <property type="project" value="InterPro"/>
</dbReference>
<dbReference type="AlphaFoldDB" id="A0A3B1DDN0"/>
<evidence type="ECO:0000259" key="7">
    <source>
        <dbReference type="Pfam" id="PF02875"/>
    </source>
</evidence>
<dbReference type="Gene3D" id="3.40.1190.10">
    <property type="entry name" value="Mur-like, catalytic domain"/>
    <property type="match status" value="1"/>
</dbReference>
<keyword evidence="6" id="KW-0067">ATP-binding</keyword>
<dbReference type="InterPro" id="IPR005762">
    <property type="entry name" value="MurD"/>
</dbReference>
<keyword evidence="3" id="KW-0963">Cytoplasm</keyword>
<protein>
    <submittedName>
        <fullName evidence="9">UDP-N-acetylmuramoylalanine--D-glutamate ligase</fullName>
        <ecNumber evidence="9">6.3.2.9</ecNumber>
    </submittedName>
</protein>
<gene>
    <name evidence="9" type="ORF">MNBD_PLANCTO03-864</name>
</gene>
<sequence>MPCTRSNTDQTDFANMRVTVMGLGRFGGGLGVTRWLAARGAQVLVTDLEPETALAESIDHLRDLLDAGSVTLCLGEHREEDFIECELLIANPAVPRPWENPYLRAAREAGVEITTEIGLVVERLPSRERVIGVTGSAGKSTTAAMIAHVLRSCAQPVHLGGNIGGSLLDALDTITPNDWVVLELSSAMLHWLTGWSPGVAVVTNCTANHLDWHGTIEHYEGCKKGLLAHQQPGDAAVLGPTLGEWASATGVERIVLPEGAGVAGLSVPGAHNALNAAMACAVVEVVQEHGGRDAHPTFPTVAEVAEAVRTFGGLPHRLCLLGAHGGVRYYDDSKSTTPEATLLALRSFADRGELGRVHLIAGGHDKGSDLSPIAAQATALAGLYCIGSTGAELAHKAGEHGADCTTLGRAMDQIRSRAHQGDIVLLSPGCASWDQFENFEQRGRVFAALAGFGGGLCDEP</sequence>
<dbReference type="SUPFAM" id="SSF53244">
    <property type="entry name" value="MurD-like peptide ligases, peptide-binding domain"/>
    <property type="match status" value="1"/>
</dbReference>
<dbReference type="Pfam" id="PF08245">
    <property type="entry name" value="Mur_ligase_M"/>
    <property type="match status" value="1"/>
</dbReference>
<dbReference type="GO" id="GO:0009252">
    <property type="term" value="P:peptidoglycan biosynthetic process"/>
    <property type="evidence" value="ECO:0007669"/>
    <property type="project" value="UniProtKB-UniPathway"/>
</dbReference>
<comment type="subcellular location">
    <subcellularLocation>
        <location evidence="1">Cytoplasm</location>
    </subcellularLocation>
</comment>
<evidence type="ECO:0000256" key="6">
    <source>
        <dbReference type="ARBA" id="ARBA00022840"/>
    </source>
</evidence>
<evidence type="ECO:0000256" key="2">
    <source>
        <dbReference type="ARBA" id="ARBA00004752"/>
    </source>
</evidence>
<dbReference type="GO" id="GO:0005737">
    <property type="term" value="C:cytoplasm"/>
    <property type="evidence" value="ECO:0007669"/>
    <property type="project" value="UniProtKB-SubCell"/>
</dbReference>
<dbReference type="HAMAP" id="MF_00639">
    <property type="entry name" value="MurD"/>
    <property type="match status" value="1"/>
</dbReference>
<evidence type="ECO:0000256" key="5">
    <source>
        <dbReference type="ARBA" id="ARBA00022741"/>
    </source>
</evidence>
<dbReference type="PANTHER" id="PTHR43692">
    <property type="entry name" value="UDP-N-ACETYLMURAMOYLALANINE--D-GLUTAMATE LIGASE"/>
    <property type="match status" value="1"/>
</dbReference>
<dbReference type="UniPathway" id="UPA00219"/>
<dbReference type="EC" id="6.3.2.9" evidence="9"/>
<dbReference type="Pfam" id="PF21799">
    <property type="entry name" value="MurD-like_N"/>
    <property type="match status" value="1"/>
</dbReference>
<evidence type="ECO:0000256" key="4">
    <source>
        <dbReference type="ARBA" id="ARBA00022598"/>
    </source>
</evidence>
<dbReference type="InterPro" id="IPR013221">
    <property type="entry name" value="Mur_ligase_cen"/>
</dbReference>
<dbReference type="GO" id="GO:0008764">
    <property type="term" value="F:UDP-N-acetylmuramoylalanine-D-glutamate ligase activity"/>
    <property type="evidence" value="ECO:0007669"/>
    <property type="project" value="UniProtKB-EC"/>
</dbReference>
<comment type="pathway">
    <text evidence="2">Cell wall biogenesis; peptidoglycan biosynthesis.</text>
</comment>
<dbReference type="InterPro" id="IPR036565">
    <property type="entry name" value="Mur-like_cat_sf"/>
</dbReference>
<dbReference type="GO" id="GO:0005524">
    <property type="term" value="F:ATP binding"/>
    <property type="evidence" value="ECO:0007669"/>
    <property type="project" value="UniProtKB-KW"/>
</dbReference>
<dbReference type="GO" id="GO:0051301">
    <property type="term" value="P:cell division"/>
    <property type="evidence" value="ECO:0007669"/>
    <property type="project" value="InterPro"/>
</dbReference>
<feature type="domain" description="Mur ligase central" evidence="8">
    <location>
        <begin position="133"/>
        <end position="238"/>
    </location>
</feature>
<evidence type="ECO:0000259" key="8">
    <source>
        <dbReference type="Pfam" id="PF08245"/>
    </source>
</evidence>
<dbReference type="SUPFAM" id="SSF53623">
    <property type="entry name" value="MurD-like peptide ligases, catalytic domain"/>
    <property type="match status" value="1"/>
</dbReference>
<dbReference type="EMBL" id="UOGK01000166">
    <property type="protein sequence ID" value="VAX38882.1"/>
    <property type="molecule type" value="Genomic_DNA"/>
</dbReference>
<keyword evidence="4 9" id="KW-0436">Ligase</keyword>
<evidence type="ECO:0000256" key="1">
    <source>
        <dbReference type="ARBA" id="ARBA00004496"/>
    </source>
</evidence>
<accession>A0A3B1DDN0</accession>